<gene>
    <name evidence="3" type="ORF">F6R98_07525</name>
</gene>
<evidence type="ECO:0000256" key="1">
    <source>
        <dbReference type="SAM" id="SignalP"/>
    </source>
</evidence>
<dbReference type="InParanoid" id="A0A5Q0BF46"/>
<dbReference type="Proteomes" id="UP000325755">
    <property type="component" value="Chromosome"/>
</dbReference>
<dbReference type="InterPro" id="IPR007461">
    <property type="entry name" value="Ysc84_actin-binding"/>
</dbReference>
<keyword evidence="4" id="KW-1185">Reference proteome</keyword>
<reference evidence="3 4" key="1">
    <citation type="submission" date="2019-09" db="EMBL/GenBank/DDBJ databases">
        <title>Ecophysiology of the spiral-shaped methanotroph Methylospira mobilis as revealed by the complete genome sequence.</title>
        <authorList>
            <person name="Oshkin I.Y."/>
            <person name="Dedysh S.N."/>
            <person name="Miroshnikov K."/>
            <person name="Danilova O.V."/>
            <person name="Hakobyan A."/>
            <person name="Liesack W."/>
        </authorList>
    </citation>
    <scope>NUCLEOTIDE SEQUENCE [LARGE SCALE GENOMIC DNA]</scope>
    <source>
        <strain evidence="3 4">Shm1</strain>
    </source>
</reference>
<evidence type="ECO:0000313" key="4">
    <source>
        <dbReference type="Proteomes" id="UP000325755"/>
    </source>
</evidence>
<name>A0A5Q0BF46_9GAMM</name>
<dbReference type="Pfam" id="PF04366">
    <property type="entry name" value="Ysc84"/>
    <property type="match status" value="1"/>
</dbReference>
<dbReference type="OrthoDB" id="117166at2"/>
<proteinExistence type="predicted"/>
<feature type="chain" id="PRO_5024892808" description="Ysc84 actin-binding domain-containing protein" evidence="1">
    <location>
        <begin position="32"/>
        <end position="199"/>
    </location>
</feature>
<organism evidence="3 4">
    <name type="scientific">Candidatus Methylospira mobilis</name>
    <dbReference type="NCBI Taxonomy" id="1808979"/>
    <lineage>
        <taxon>Bacteria</taxon>
        <taxon>Pseudomonadati</taxon>
        <taxon>Pseudomonadota</taxon>
        <taxon>Gammaproteobacteria</taxon>
        <taxon>Methylococcales</taxon>
        <taxon>Methylococcaceae</taxon>
        <taxon>Candidatus Methylospira</taxon>
    </lineage>
</organism>
<dbReference type="AlphaFoldDB" id="A0A5Q0BF46"/>
<dbReference type="EMBL" id="CP044205">
    <property type="protein sequence ID" value="QFY42493.1"/>
    <property type="molecule type" value="Genomic_DNA"/>
</dbReference>
<dbReference type="KEGG" id="mmob:F6R98_07525"/>
<feature type="signal peptide" evidence="1">
    <location>
        <begin position="1"/>
        <end position="31"/>
    </location>
</feature>
<evidence type="ECO:0000259" key="2">
    <source>
        <dbReference type="Pfam" id="PF04366"/>
    </source>
</evidence>
<sequence length="199" mass="21490">MNTTVVSGITCMKIFSGLILTLLILSGSGCASNPPATPAQQRLQINSMADGAMSNIYAQYPKSRNVVRTAAGYAVFDISGGKMLYGGMDHGEGVVVDNVTRKRTYMKMFELQPGFGFGISNSRLVFVFKTRAALKNFITSGWQFSTRMSAAAKNEDQGGAFDLGYAINPDTTVYQMTEKGALVGVSITGAKYWMNDELN</sequence>
<feature type="domain" description="Ysc84 actin-binding" evidence="2">
    <location>
        <begin position="113"/>
        <end position="199"/>
    </location>
</feature>
<keyword evidence="1" id="KW-0732">Signal</keyword>
<accession>A0A5Q0BF46</accession>
<evidence type="ECO:0000313" key="3">
    <source>
        <dbReference type="EMBL" id="QFY42493.1"/>
    </source>
</evidence>
<protein>
    <recommendedName>
        <fullName evidence="2">Ysc84 actin-binding domain-containing protein</fullName>
    </recommendedName>
</protein>